<reference evidence="1 2" key="1">
    <citation type="submission" date="2020-06" db="EMBL/GenBank/DDBJ databases">
        <authorList>
            <person name="Li R."/>
            <person name="Bekaert M."/>
        </authorList>
    </citation>
    <scope>NUCLEOTIDE SEQUENCE [LARGE SCALE GENOMIC DNA]</scope>
    <source>
        <strain evidence="2">wild</strain>
    </source>
</reference>
<name>A0A6J8EJA9_MYTCO</name>
<protein>
    <submittedName>
        <fullName evidence="1">Uncharacterized protein</fullName>
    </submittedName>
</protein>
<sequence length="205" mass="23338">MLTGVCYRIRICRKRQSIKLRVINEDVILEPLEPSPYIGIYDEVDENPLTFDITGLTVTSQESHYITIDPGSQEQLSLITSTEHGDTENLDLHVAMEEGEHPQLPNRSSQKECISSNSFNSDVVNPDTTAYHNLYQLIQENWQDDSHGYEVPVVVHKCFESSLGFDENARINSYYNVYHACQKDCDMKSPAYENQKSLETNAGND</sequence>
<dbReference type="OrthoDB" id="6181322at2759"/>
<organism evidence="1 2">
    <name type="scientific">Mytilus coruscus</name>
    <name type="common">Sea mussel</name>
    <dbReference type="NCBI Taxonomy" id="42192"/>
    <lineage>
        <taxon>Eukaryota</taxon>
        <taxon>Metazoa</taxon>
        <taxon>Spiralia</taxon>
        <taxon>Lophotrochozoa</taxon>
        <taxon>Mollusca</taxon>
        <taxon>Bivalvia</taxon>
        <taxon>Autobranchia</taxon>
        <taxon>Pteriomorphia</taxon>
        <taxon>Mytilida</taxon>
        <taxon>Mytiloidea</taxon>
        <taxon>Mytilidae</taxon>
        <taxon>Mytilinae</taxon>
        <taxon>Mytilus</taxon>
    </lineage>
</organism>
<proteinExistence type="predicted"/>
<keyword evidence="2" id="KW-1185">Reference proteome</keyword>
<gene>
    <name evidence="1" type="ORF">MCOR_52600</name>
</gene>
<accession>A0A6J8EJA9</accession>
<dbReference type="AlphaFoldDB" id="A0A6J8EJA9"/>
<evidence type="ECO:0000313" key="2">
    <source>
        <dbReference type="Proteomes" id="UP000507470"/>
    </source>
</evidence>
<dbReference type="Proteomes" id="UP000507470">
    <property type="component" value="Unassembled WGS sequence"/>
</dbReference>
<evidence type="ECO:0000313" key="1">
    <source>
        <dbReference type="EMBL" id="CAC5420377.1"/>
    </source>
</evidence>
<dbReference type="EMBL" id="CACVKT020009129">
    <property type="protein sequence ID" value="CAC5420377.1"/>
    <property type="molecule type" value="Genomic_DNA"/>
</dbReference>